<protein>
    <recommendedName>
        <fullName evidence="2">Malonyl-CoA decarboxylase C-terminal domain-containing protein</fullName>
    </recommendedName>
</protein>
<sequence length="408" mass="42563">MPAAAVRARRGQQRGHRARSGGALPRAARRRAGELLRAPLARLQPRSEGGAAKRAGLCRGAERRQSAAPDADRRAAAPGAAAAHQPHARRDRQHRGDATRAAGAHEPAARAAGGGGRFPAPAVELVQPGLPAAAARRLEFAGAAARADHPPRGSAPDRRLGRPASPPAARPPLLRLLPPAAARRAADLRRGGAAAGDARGHRSVDRQDLRARAGEPVQGGGVLFHQQLPAGAEGRVAGQLPDQARGRGAQARAAAAQDLLHALAHPRLRALGARRRAVRGAAEGARAALAEAHAALADACARDFDKLTHAATLKALPEPAAQALLRLAAYYLGCHAPSAGGDPVARFHLDNGARLERLNALGDLSAKGLRQSFGMMVNYLYDLDKVEAHHEKFVHGEVAQSRLLTSLL</sequence>
<dbReference type="GO" id="GO:0006633">
    <property type="term" value="P:fatty acid biosynthetic process"/>
    <property type="evidence" value="ECO:0007669"/>
    <property type="project" value="InterPro"/>
</dbReference>
<feature type="compositionally biased region" description="Low complexity" evidence="1">
    <location>
        <begin position="35"/>
        <end position="46"/>
    </location>
</feature>
<dbReference type="AlphaFoldDB" id="A0A5C6U1M9"/>
<dbReference type="Pfam" id="PF05292">
    <property type="entry name" value="MCD"/>
    <property type="match status" value="1"/>
</dbReference>
<feature type="compositionally biased region" description="Low complexity" evidence="1">
    <location>
        <begin position="76"/>
        <end position="85"/>
    </location>
</feature>
<evidence type="ECO:0000313" key="4">
    <source>
        <dbReference type="Proteomes" id="UP000321832"/>
    </source>
</evidence>
<feature type="domain" description="Malonyl-CoA decarboxylase C-terminal" evidence="2">
    <location>
        <begin position="305"/>
        <end position="382"/>
    </location>
</feature>
<dbReference type="GO" id="GO:0050080">
    <property type="term" value="F:malonyl-CoA decarboxylase activity"/>
    <property type="evidence" value="ECO:0007669"/>
    <property type="project" value="InterPro"/>
</dbReference>
<dbReference type="EMBL" id="VOPW01000001">
    <property type="protein sequence ID" value="TXC66882.1"/>
    <property type="molecule type" value="Genomic_DNA"/>
</dbReference>
<accession>A0A5C6U1M9</accession>
<dbReference type="Gene3D" id="3.40.630.150">
    <property type="entry name" value="Malonyl-CoA decarboxylase, catalytic domain"/>
    <property type="match status" value="1"/>
</dbReference>
<organism evidence="3 4">
    <name type="scientific">Piscinibacter aquaticus</name>
    <dbReference type="NCBI Taxonomy" id="392597"/>
    <lineage>
        <taxon>Bacteria</taxon>
        <taxon>Pseudomonadati</taxon>
        <taxon>Pseudomonadota</taxon>
        <taxon>Betaproteobacteria</taxon>
        <taxon>Burkholderiales</taxon>
        <taxon>Sphaerotilaceae</taxon>
        <taxon>Piscinibacter</taxon>
    </lineage>
</organism>
<feature type="compositionally biased region" description="Basic and acidic residues" evidence="1">
    <location>
        <begin position="60"/>
        <end position="75"/>
    </location>
</feature>
<dbReference type="InterPro" id="IPR038917">
    <property type="entry name" value="Malonyl_CoA_deC"/>
</dbReference>
<gene>
    <name evidence="3" type="ORF">FSC37_17065</name>
</gene>
<keyword evidence="4" id="KW-1185">Reference proteome</keyword>
<dbReference type="PANTHER" id="PTHR28641:SF1">
    <property type="entry name" value="MALONYL-COA DECARBOXYLASE, MITOCHONDRIAL"/>
    <property type="match status" value="1"/>
</dbReference>
<feature type="compositionally biased region" description="Basic residues" evidence="1">
    <location>
        <begin position="7"/>
        <end position="19"/>
    </location>
</feature>
<name>A0A5C6U1M9_9BURK</name>
<feature type="region of interest" description="Disordered" evidence="1">
    <location>
        <begin position="1"/>
        <end position="116"/>
    </location>
</feature>
<dbReference type="PANTHER" id="PTHR28641">
    <property type="match status" value="1"/>
</dbReference>
<dbReference type="InterPro" id="IPR007956">
    <property type="entry name" value="Malonyl_CoA_deC_C"/>
</dbReference>
<evidence type="ECO:0000256" key="1">
    <source>
        <dbReference type="SAM" id="MobiDB-lite"/>
    </source>
</evidence>
<dbReference type="InterPro" id="IPR042303">
    <property type="entry name" value="Malonyl_CoA_deC_C_sf"/>
</dbReference>
<comment type="caution">
    <text evidence="3">The sequence shown here is derived from an EMBL/GenBank/DDBJ whole genome shotgun (WGS) entry which is preliminary data.</text>
</comment>
<reference evidence="3 4" key="1">
    <citation type="submission" date="2019-08" db="EMBL/GenBank/DDBJ databases">
        <authorList>
            <person name="Khan S.A."/>
            <person name="Jeon C.O."/>
            <person name="Jeong S.E."/>
        </authorList>
    </citation>
    <scope>NUCLEOTIDE SEQUENCE [LARGE SCALE GENOMIC DNA]</scope>
    <source>
        <strain evidence="4">IMCC1728</strain>
    </source>
</reference>
<evidence type="ECO:0000259" key="2">
    <source>
        <dbReference type="Pfam" id="PF05292"/>
    </source>
</evidence>
<feature type="compositionally biased region" description="Basic and acidic residues" evidence="1">
    <location>
        <begin position="198"/>
        <end position="207"/>
    </location>
</feature>
<feature type="region of interest" description="Disordered" evidence="1">
    <location>
        <begin position="143"/>
        <end position="207"/>
    </location>
</feature>
<dbReference type="Proteomes" id="UP000321832">
    <property type="component" value="Unassembled WGS sequence"/>
</dbReference>
<proteinExistence type="predicted"/>
<feature type="compositionally biased region" description="Low complexity" evidence="1">
    <location>
        <begin position="171"/>
        <end position="183"/>
    </location>
</feature>
<evidence type="ECO:0000313" key="3">
    <source>
        <dbReference type="EMBL" id="TXC66882.1"/>
    </source>
</evidence>
<feature type="compositionally biased region" description="Basic and acidic residues" evidence="1">
    <location>
        <begin position="146"/>
        <end position="160"/>
    </location>
</feature>
<feature type="compositionally biased region" description="Low complexity" evidence="1">
    <location>
        <begin position="99"/>
        <end position="111"/>
    </location>
</feature>